<dbReference type="GO" id="GO:0050661">
    <property type="term" value="F:NADP binding"/>
    <property type="evidence" value="ECO:0007669"/>
    <property type="project" value="InterPro"/>
</dbReference>
<dbReference type="Gene3D" id="3.40.430.10">
    <property type="entry name" value="Dihydrofolate Reductase, subunit A"/>
    <property type="match status" value="1"/>
</dbReference>
<gene>
    <name evidence="10" type="ORF">Ari01nite_08800</name>
</gene>
<evidence type="ECO:0000313" key="11">
    <source>
        <dbReference type="Proteomes" id="UP000636960"/>
    </source>
</evidence>
<dbReference type="GO" id="GO:0046654">
    <property type="term" value="P:tetrahydrofolate biosynthetic process"/>
    <property type="evidence" value="ECO:0007669"/>
    <property type="project" value="InterPro"/>
</dbReference>
<dbReference type="GO" id="GO:0046655">
    <property type="term" value="P:folic acid metabolic process"/>
    <property type="evidence" value="ECO:0007669"/>
    <property type="project" value="TreeGrafter"/>
</dbReference>
<comment type="pathway">
    <text evidence="1 7">Cofactor biosynthesis; tetrahydrofolate biosynthesis; 5,6,7,8-tetrahydrofolate from 7,8-dihydrofolate: step 1/1.</text>
</comment>
<sequence length="159" mass="17730">MTVHMIWAEARDRVIGADGGIPWHLPGEQRMFRERTMGATVVMGRATWDSLPERVRPLPGRRNVVLTRDRDWAAEGAEIAHSAAEVDLSAGEIWIIGGAAIYREFLPMATHILRTRIDLQVTGDTRAPELGDEWVLSADSGWQTAQNGLRHVVEELVRG</sequence>
<dbReference type="RefSeq" id="WP_239162470.1">
    <property type="nucleotide sequence ID" value="NZ_BOMV01000007.1"/>
</dbReference>
<accession>A0A919JTJ7</accession>
<keyword evidence="11" id="KW-1185">Reference proteome</keyword>
<dbReference type="InterPro" id="IPR001796">
    <property type="entry name" value="DHFR_dom"/>
</dbReference>
<keyword evidence="6 7" id="KW-0560">Oxidoreductase</keyword>
<proteinExistence type="inferred from homology"/>
<evidence type="ECO:0000313" key="10">
    <source>
        <dbReference type="EMBL" id="GIE93415.1"/>
    </source>
</evidence>
<dbReference type="PROSITE" id="PS51330">
    <property type="entry name" value="DHFR_2"/>
    <property type="match status" value="1"/>
</dbReference>
<comment type="catalytic activity">
    <reaction evidence="7">
        <text>(6S)-5,6,7,8-tetrahydrofolate + NADP(+) = 7,8-dihydrofolate + NADPH + H(+)</text>
        <dbReference type="Rhea" id="RHEA:15009"/>
        <dbReference type="ChEBI" id="CHEBI:15378"/>
        <dbReference type="ChEBI" id="CHEBI:57451"/>
        <dbReference type="ChEBI" id="CHEBI:57453"/>
        <dbReference type="ChEBI" id="CHEBI:57783"/>
        <dbReference type="ChEBI" id="CHEBI:58349"/>
        <dbReference type="EC" id="1.5.1.3"/>
    </reaction>
</comment>
<evidence type="ECO:0000259" key="9">
    <source>
        <dbReference type="PROSITE" id="PS51330"/>
    </source>
</evidence>
<dbReference type="InterPro" id="IPR012259">
    <property type="entry name" value="DHFR"/>
</dbReference>
<dbReference type="PANTHER" id="PTHR48069:SF3">
    <property type="entry name" value="DIHYDROFOLATE REDUCTASE"/>
    <property type="match status" value="1"/>
</dbReference>
<dbReference type="EC" id="1.5.1.3" evidence="3 7"/>
<comment type="function">
    <text evidence="7">Key enzyme in folate metabolism. Catalyzes an essential reaction for de novo glycine and purine synthesis, and for DNA precursor synthesis.</text>
</comment>
<comment type="caution">
    <text evidence="10">The sequence shown here is derived from an EMBL/GenBank/DDBJ whole genome shotgun (WGS) entry which is preliminary data.</text>
</comment>
<evidence type="ECO:0000256" key="8">
    <source>
        <dbReference type="RuleBase" id="RU004474"/>
    </source>
</evidence>
<evidence type="ECO:0000256" key="6">
    <source>
        <dbReference type="ARBA" id="ARBA00023002"/>
    </source>
</evidence>
<name>A0A919JTJ7_9ACTN</name>
<dbReference type="EMBL" id="BOMV01000007">
    <property type="protein sequence ID" value="GIE93415.1"/>
    <property type="molecule type" value="Genomic_DNA"/>
</dbReference>
<evidence type="ECO:0000256" key="5">
    <source>
        <dbReference type="ARBA" id="ARBA00022857"/>
    </source>
</evidence>
<keyword evidence="4 7" id="KW-0554">One-carbon metabolism</keyword>
<dbReference type="Proteomes" id="UP000636960">
    <property type="component" value="Unassembled WGS sequence"/>
</dbReference>
<keyword evidence="5 7" id="KW-0521">NADP</keyword>
<evidence type="ECO:0000256" key="3">
    <source>
        <dbReference type="ARBA" id="ARBA00012856"/>
    </source>
</evidence>
<evidence type="ECO:0000256" key="1">
    <source>
        <dbReference type="ARBA" id="ARBA00004903"/>
    </source>
</evidence>
<dbReference type="GO" id="GO:0046452">
    <property type="term" value="P:dihydrofolate metabolic process"/>
    <property type="evidence" value="ECO:0007669"/>
    <property type="project" value="TreeGrafter"/>
</dbReference>
<dbReference type="InterPro" id="IPR024072">
    <property type="entry name" value="DHFR-like_dom_sf"/>
</dbReference>
<dbReference type="GO" id="GO:0004146">
    <property type="term" value="F:dihydrofolate reductase activity"/>
    <property type="evidence" value="ECO:0007669"/>
    <property type="project" value="UniProtKB-EC"/>
</dbReference>
<dbReference type="Pfam" id="PF00186">
    <property type="entry name" value="DHFR_1"/>
    <property type="match status" value="1"/>
</dbReference>
<protein>
    <recommendedName>
        <fullName evidence="3 7">Dihydrofolate reductase</fullName>
        <ecNumber evidence="3 7">1.5.1.3</ecNumber>
    </recommendedName>
</protein>
<evidence type="ECO:0000256" key="7">
    <source>
        <dbReference type="PIRNR" id="PIRNR000194"/>
    </source>
</evidence>
<dbReference type="CDD" id="cd00209">
    <property type="entry name" value="DHFR"/>
    <property type="match status" value="1"/>
</dbReference>
<dbReference type="PANTHER" id="PTHR48069">
    <property type="entry name" value="DIHYDROFOLATE REDUCTASE"/>
    <property type="match status" value="1"/>
</dbReference>
<dbReference type="PROSITE" id="PS00075">
    <property type="entry name" value="DHFR_1"/>
    <property type="match status" value="1"/>
</dbReference>
<organism evidence="10 11">
    <name type="scientific">Paractinoplanes rishiriensis</name>
    <dbReference type="NCBI Taxonomy" id="1050105"/>
    <lineage>
        <taxon>Bacteria</taxon>
        <taxon>Bacillati</taxon>
        <taxon>Actinomycetota</taxon>
        <taxon>Actinomycetes</taxon>
        <taxon>Micromonosporales</taxon>
        <taxon>Micromonosporaceae</taxon>
        <taxon>Paractinoplanes</taxon>
    </lineage>
</organism>
<evidence type="ECO:0000256" key="4">
    <source>
        <dbReference type="ARBA" id="ARBA00022563"/>
    </source>
</evidence>
<dbReference type="GO" id="GO:0005829">
    <property type="term" value="C:cytosol"/>
    <property type="evidence" value="ECO:0007669"/>
    <property type="project" value="TreeGrafter"/>
</dbReference>
<dbReference type="PIRSF" id="PIRSF000194">
    <property type="entry name" value="DHFR"/>
    <property type="match status" value="1"/>
</dbReference>
<dbReference type="GO" id="GO:0006730">
    <property type="term" value="P:one-carbon metabolic process"/>
    <property type="evidence" value="ECO:0007669"/>
    <property type="project" value="UniProtKB-KW"/>
</dbReference>
<dbReference type="SUPFAM" id="SSF53597">
    <property type="entry name" value="Dihydrofolate reductase-like"/>
    <property type="match status" value="1"/>
</dbReference>
<reference evidence="10" key="1">
    <citation type="submission" date="2021-01" db="EMBL/GenBank/DDBJ databases">
        <title>Whole genome shotgun sequence of Actinoplanes rishiriensis NBRC 108556.</title>
        <authorList>
            <person name="Komaki H."/>
            <person name="Tamura T."/>
        </authorList>
    </citation>
    <scope>NUCLEOTIDE SEQUENCE</scope>
    <source>
        <strain evidence="10">NBRC 108556</strain>
    </source>
</reference>
<dbReference type="PRINTS" id="PR00070">
    <property type="entry name" value="DHFR"/>
</dbReference>
<feature type="domain" description="DHFR" evidence="9">
    <location>
        <begin position="2"/>
        <end position="158"/>
    </location>
</feature>
<dbReference type="AlphaFoldDB" id="A0A919JTJ7"/>
<comment type="similarity">
    <text evidence="2 7 8">Belongs to the dihydrofolate reductase family.</text>
</comment>
<dbReference type="InterPro" id="IPR017925">
    <property type="entry name" value="DHFR_CS"/>
</dbReference>
<evidence type="ECO:0000256" key="2">
    <source>
        <dbReference type="ARBA" id="ARBA00009539"/>
    </source>
</evidence>